<protein>
    <recommendedName>
        <fullName evidence="3">Cold regulated protein 27</fullName>
    </recommendedName>
</protein>
<dbReference type="GO" id="GO:0042752">
    <property type="term" value="P:regulation of circadian rhythm"/>
    <property type="evidence" value="ECO:0007669"/>
    <property type="project" value="InterPro"/>
</dbReference>
<sequence>MEDATHPPTVTRTNSLTSEVTGDNYSGDSVEHGDTVRLVDSLASESISTEWTDEKHSLYLKSMETSFVNQLYNSLDLLGWHSQKEHSSDAKSLRQMHANTRVSSGQFKVLRGGCWGKINFERGEPQLDKADGPRVFLANPWIRHFRSACRHQVVTSPAFPKKVAFESQAIHIDGKMALTSALAPNSKQFHVRDSHLCCRDSTGSNTEGSDQNFVDEDIKGDQASRMRSAKRVKTSGAASSSNNQVVPFHKFPMTEDVTENHVSLESERLHSNGWQSENKNGFL</sequence>
<evidence type="ECO:0008006" key="3">
    <source>
        <dbReference type="Google" id="ProtNLM"/>
    </source>
</evidence>
<feature type="compositionally biased region" description="Polar residues" evidence="1">
    <location>
        <begin position="236"/>
        <end position="245"/>
    </location>
</feature>
<evidence type="ECO:0000256" key="1">
    <source>
        <dbReference type="SAM" id="MobiDB-lite"/>
    </source>
</evidence>
<evidence type="ECO:0000313" key="2">
    <source>
        <dbReference type="EMBL" id="MPA36697.1"/>
    </source>
</evidence>
<gene>
    <name evidence="2" type="ORF">Din_006138</name>
</gene>
<dbReference type="PANTHER" id="PTHR33676">
    <property type="entry name" value="COLD REGULATED PROTEIN 27"/>
    <property type="match status" value="1"/>
</dbReference>
<dbReference type="InterPro" id="IPR044678">
    <property type="entry name" value="COR27/28"/>
</dbReference>
<proteinExistence type="predicted"/>
<feature type="compositionally biased region" description="Polar residues" evidence="1">
    <location>
        <begin position="272"/>
        <end position="283"/>
    </location>
</feature>
<feature type="compositionally biased region" description="Basic and acidic residues" evidence="1">
    <location>
        <begin position="258"/>
        <end position="270"/>
    </location>
</feature>
<feature type="compositionally biased region" description="Polar residues" evidence="1">
    <location>
        <begin position="201"/>
        <end position="212"/>
    </location>
</feature>
<feature type="compositionally biased region" description="Polar residues" evidence="1">
    <location>
        <begin position="8"/>
        <end position="27"/>
    </location>
</feature>
<organism evidence="2">
    <name type="scientific">Davidia involucrata</name>
    <name type="common">Dove tree</name>
    <dbReference type="NCBI Taxonomy" id="16924"/>
    <lineage>
        <taxon>Eukaryota</taxon>
        <taxon>Viridiplantae</taxon>
        <taxon>Streptophyta</taxon>
        <taxon>Embryophyta</taxon>
        <taxon>Tracheophyta</taxon>
        <taxon>Spermatophyta</taxon>
        <taxon>Magnoliopsida</taxon>
        <taxon>eudicotyledons</taxon>
        <taxon>Gunneridae</taxon>
        <taxon>Pentapetalae</taxon>
        <taxon>asterids</taxon>
        <taxon>Cornales</taxon>
        <taxon>Nyssaceae</taxon>
        <taxon>Davidia</taxon>
    </lineage>
</organism>
<feature type="region of interest" description="Disordered" evidence="1">
    <location>
        <begin position="1"/>
        <end position="31"/>
    </location>
</feature>
<dbReference type="EMBL" id="GHES01006138">
    <property type="protein sequence ID" value="MPA36697.1"/>
    <property type="molecule type" value="Transcribed_RNA"/>
</dbReference>
<dbReference type="GO" id="GO:0009409">
    <property type="term" value="P:response to cold"/>
    <property type="evidence" value="ECO:0007669"/>
    <property type="project" value="InterPro"/>
</dbReference>
<accession>A0A5B6YXX7</accession>
<reference evidence="2" key="1">
    <citation type="submission" date="2019-08" db="EMBL/GenBank/DDBJ databases">
        <title>Reference gene set and small RNA set construction with multiple tissues from Davidia involucrata Baill.</title>
        <authorList>
            <person name="Yang H."/>
            <person name="Zhou C."/>
            <person name="Li G."/>
            <person name="Wang J."/>
            <person name="Gao P."/>
            <person name="Wang M."/>
            <person name="Wang R."/>
            <person name="Zhao Y."/>
        </authorList>
    </citation>
    <scope>NUCLEOTIDE SEQUENCE</scope>
    <source>
        <tissue evidence="2">Mixed with DoveR01_LX</tissue>
    </source>
</reference>
<dbReference type="PANTHER" id="PTHR33676:SF3">
    <property type="entry name" value="COLD-REGULATED PROTEIN 27"/>
    <property type="match status" value="1"/>
</dbReference>
<dbReference type="AlphaFoldDB" id="A0A5B6YXX7"/>
<feature type="region of interest" description="Disordered" evidence="1">
    <location>
        <begin position="201"/>
        <end position="283"/>
    </location>
</feature>
<name>A0A5B6YXX7_DAVIN</name>